<dbReference type="SUPFAM" id="SSF53850">
    <property type="entry name" value="Periplasmic binding protein-like II"/>
    <property type="match status" value="1"/>
</dbReference>
<dbReference type="Gene3D" id="3.40.190.10">
    <property type="entry name" value="Periplasmic binding protein-like II"/>
    <property type="match status" value="1"/>
</dbReference>
<evidence type="ECO:0000313" key="1">
    <source>
        <dbReference type="EMBL" id="ETR74027.1"/>
    </source>
</evidence>
<evidence type="ECO:0000313" key="2">
    <source>
        <dbReference type="Proteomes" id="UP000189670"/>
    </source>
</evidence>
<dbReference type="EMBL" id="ATBP01000025">
    <property type="protein sequence ID" value="ETR74027.1"/>
    <property type="molecule type" value="Genomic_DNA"/>
</dbReference>
<organism evidence="1 2">
    <name type="scientific">Candidatus Magnetoglobus multicellularis str. Araruama</name>
    <dbReference type="NCBI Taxonomy" id="890399"/>
    <lineage>
        <taxon>Bacteria</taxon>
        <taxon>Pseudomonadati</taxon>
        <taxon>Thermodesulfobacteriota</taxon>
        <taxon>Desulfobacteria</taxon>
        <taxon>Desulfobacterales</taxon>
        <taxon>Desulfobacteraceae</taxon>
        <taxon>Candidatus Magnetoglobus</taxon>
    </lineage>
</organism>
<name>A0A1V1PGN4_9BACT</name>
<gene>
    <name evidence="1" type="ORF">OMM_06564</name>
</gene>
<dbReference type="AlphaFoldDB" id="A0A1V1PGN4"/>
<accession>A0A1V1PGN4</accession>
<proteinExistence type="predicted"/>
<dbReference type="Proteomes" id="UP000189670">
    <property type="component" value="Unassembled WGS sequence"/>
</dbReference>
<protein>
    <submittedName>
        <fullName evidence="1">ABC-type phosphate transport system, periplasmic component</fullName>
    </submittedName>
</protein>
<reference evidence="2" key="1">
    <citation type="submission" date="2012-11" db="EMBL/GenBank/DDBJ databases">
        <authorList>
            <person name="Lucero-Rivera Y.E."/>
            <person name="Tovar-Ramirez D."/>
        </authorList>
    </citation>
    <scope>NUCLEOTIDE SEQUENCE [LARGE SCALE GENOMIC DNA]</scope>
    <source>
        <strain evidence="2">Araruama</strain>
    </source>
</reference>
<comment type="caution">
    <text evidence="1">The sequence shown here is derived from an EMBL/GenBank/DDBJ whole genome shotgun (WGS) entry which is preliminary data.</text>
</comment>
<sequence length="144" mass="16892">MEKNFFNLILICIFLFLSSSNVVAEKLLFIMNNSVQEKVNKDKIKKIYLGRKSKWDNHQRIIFFTFDSSEIITAFTRTFLGKSKHQFDNYWKRQLFTGKGSIPKSIKTLDKALEIIAQTKGSIMFIPSQDQEINYNNIRIISIE</sequence>